<comment type="caution">
    <text evidence="1">The sequence shown here is derived from an EMBL/GenBank/DDBJ whole genome shotgun (WGS) entry which is preliminary data.</text>
</comment>
<name>A0ABR0AG79_9CRUS</name>
<dbReference type="EMBL" id="JAOYFB010000037">
    <property type="protein sequence ID" value="KAK4024127.1"/>
    <property type="molecule type" value="Genomic_DNA"/>
</dbReference>
<gene>
    <name evidence="1" type="ORF">OUZ56_009515</name>
</gene>
<protein>
    <submittedName>
        <fullName evidence="1">Uncharacterized protein</fullName>
    </submittedName>
</protein>
<reference evidence="1 2" key="1">
    <citation type="journal article" date="2023" name="Nucleic Acids Res.">
        <title>The hologenome of Daphnia magna reveals possible DNA methylation and microbiome-mediated evolution of the host genome.</title>
        <authorList>
            <person name="Chaturvedi A."/>
            <person name="Li X."/>
            <person name="Dhandapani V."/>
            <person name="Marshall H."/>
            <person name="Kissane S."/>
            <person name="Cuenca-Cambronero M."/>
            <person name="Asole G."/>
            <person name="Calvet F."/>
            <person name="Ruiz-Romero M."/>
            <person name="Marangio P."/>
            <person name="Guigo R."/>
            <person name="Rago D."/>
            <person name="Mirbahai L."/>
            <person name="Eastwood N."/>
            <person name="Colbourne J.K."/>
            <person name="Zhou J."/>
            <person name="Mallon E."/>
            <person name="Orsini L."/>
        </authorList>
    </citation>
    <scope>NUCLEOTIDE SEQUENCE [LARGE SCALE GENOMIC DNA]</scope>
    <source>
        <strain evidence="1">LRV0_1</strain>
    </source>
</reference>
<evidence type="ECO:0000313" key="2">
    <source>
        <dbReference type="Proteomes" id="UP001234178"/>
    </source>
</evidence>
<proteinExistence type="predicted"/>
<dbReference type="Proteomes" id="UP001234178">
    <property type="component" value="Unassembled WGS sequence"/>
</dbReference>
<evidence type="ECO:0000313" key="1">
    <source>
        <dbReference type="EMBL" id="KAK4024127.1"/>
    </source>
</evidence>
<sequence length="107" mass="12699">MVDLTPELSPDSEFQQKCHQRIQKGIKDLCWLCRMFQTLAHQVQSALNSRIVVKKELKCNQQMKHAVLQGVVYSVRKHFLNFQQYSLSRKRNREAQSFPFILRSTFE</sequence>
<organism evidence="1 2">
    <name type="scientific">Daphnia magna</name>
    <dbReference type="NCBI Taxonomy" id="35525"/>
    <lineage>
        <taxon>Eukaryota</taxon>
        <taxon>Metazoa</taxon>
        <taxon>Ecdysozoa</taxon>
        <taxon>Arthropoda</taxon>
        <taxon>Crustacea</taxon>
        <taxon>Branchiopoda</taxon>
        <taxon>Diplostraca</taxon>
        <taxon>Cladocera</taxon>
        <taxon>Anomopoda</taxon>
        <taxon>Daphniidae</taxon>
        <taxon>Daphnia</taxon>
    </lineage>
</organism>
<accession>A0ABR0AG79</accession>
<keyword evidence="2" id="KW-1185">Reference proteome</keyword>